<accession>A0A918JIZ5</accession>
<name>A0A918JIZ5_9BURK</name>
<reference evidence="1" key="2">
    <citation type="submission" date="2020-09" db="EMBL/GenBank/DDBJ databases">
        <authorList>
            <person name="Sun Q."/>
            <person name="Kim S."/>
        </authorList>
    </citation>
    <scope>NUCLEOTIDE SEQUENCE</scope>
    <source>
        <strain evidence="1">KCTC 23732</strain>
    </source>
</reference>
<gene>
    <name evidence="1" type="ORF">GCM10011450_08430</name>
</gene>
<sequence length="80" mass="8966">MTSLPKFAPNGWRRHSNGTLEHVSGLQFEPDQAGGMKLVQSSLLVFIENVKNEGVSQEQAERLLKKLTLQAKEHFIGLLH</sequence>
<organism evidence="1 2">
    <name type="scientific">Advenella faeciporci</name>
    <dbReference type="NCBI Taxonomy" id="797535"/>
    <lineage>
        <taxon>Bacteria</taxon>
        <taxon>Pseudomonadati</taxon>
        <taxon>Pseudomonadota</taxon>
        <taxon>Betaproteobacteria</taxon>
        <taxon>Burkholderiales</taxon>
        <taxon>Alcaligenaceae</taxon>
    </lineage>
</organism>
<protein>
    <submittedName>
        <fullName evidence="1">Uncharacterized protein</fullName>
    </submittedName>
</protein>
<reference evidence="1" key="1">
    <citation type="journal article" date="2014" name="Int. J. Syst. Evol. Microbiol.">
        <title>Complete genome sequence of Corynebacterium casei LMG S-19264T (=DSM 44701T), isolated from a smear-ripened cheese.</title>
        <authorList>
            <consortium name="US DOE Joint Genome Institute (JGI-PGF)"/>
            <person name="Walter F."/>
            <person name="Albersmeier A."/>
            <person name="Kalinowski J."/>
            <person name="Ruckert C."/>
        </authorList>
    </citation>
    <scope>NUCLEOTIDE SEQUENCE</scope>
    <source>
        <strain evidence="1">KCTC 23732</strain>
    </source>
</reference>
<keyword evidence="2" id="KW-1185">Reference proteome</keyword>
<evidence type="ECO:0000313" key="2">
    <source>
        <dbReference type="Proteomes" id="UP000608345"/>
    </source>
</evidence>
<evidence type="ECO:0000313" key="1">
    <source>
        <dbReference type="EMBL" id="GGW80979.1"/>
    </source>
</evidence>
<proteinExistence type="predicted"/>
<dbReference type="Proteomes" id="UP000608345">
    <property type="component" value="Unassembled WGS sequence"/>
</dbReference>
<dbReference type="RefSeq" id="WP_189384211.1">
    <property type="nucleotide sequence ID" value="NZ_BAABFY010000056.1"/>
</dbReference>
<comment type="caution">
    <text evidence="1">The sequence shown here is derived from an EMBL/GenBank/DDBJ whole genome shotgun (WGS) entry which is preliminary data.</text>
</comment>
<dbReference type="AlphaFoldDB" id="A0A918JIZ5"/>
<dbReference type="EMBL" id="BMYS01000004">
    <property type="protein sequence ID" value="GGW80979.1"/>
    <property type="molecule type" value="Genomic_DNA"/>
</dbReference>